<evidence type="ECO:0000256" key="6">
    <source>
        <dbReference type="ARBA" id="ARBA00022432"/>
    </source>
</evidence>
<dbReference type="GO" id="GO:0004346">
    <property type="term" value="F:glucose-6-phosphatase activity"/>
    <property type="evidence" value="ECO:0007669"/>
    <property type="project" value="UniProtKB-EC"/>
</dbReference>
<dbReference type="Pfam" id="PF01569">
    <property type="entry name" value="PAP2"/>
    <property type="match status" value="1"/>
</dbReference>
<keyword evidence="21" id="KW-1185">Reference proteome</keyword>
<evidence type="ECO:0000256" key="15">
    <source>
        <dbReference type="ARBA" id="ARBA00041981"/>
    </source>
</evidence>
<evidence type="ECO:0000256" key="1">
    <source>
        <dbReference type="ARBA" id="ARBA00000651"/>
    </source>
</evidence>
<dbReference type="InterPro" id="IPR016275">
    <property type="entry name" value="Glucose-6-phosphatase"/>
</dbReference>
<feature type="active site" description="Nucleophile" evidence="16">
    <location>
        <position position="172"/>
    </location>
</feature>
<accession>A0AAY4DEZ4</accession>
<evidence type="ECO:0000259" key="19">
    <source>
        <dbReference type="SMART" id="SM00014"/>
    </source>
</evidence>
<dbReference type="GO" id="GO:0051156">
    <property type="term" value="P:glucose 6-phosphate metabolic process"/>
    <property type="evidence" value="ECO:0007669"/>
    <property type="project" value="TreeGrafter"/>
</dbReference>
<evidence type="ECO:0000256" key="10">
    <source>
        <dbReference type="ARBA" id="ARBA00022989"/>
    </source>
</evidence>
<dbReference type="PIRSF" id="PIRSF000905">
    <property type="entry name" value="Glucose-6-phosphatase"/>
    <property type="match status" value="1"/>
</dbReference>
<comment type="function">
    <text evidence="13">Hydrolyzes glucose-6-phosphate to glucose in the endoplasmic reticulum. Forms with the glucose-6-phosphate transporter (SLC37A4/G6PT) the complex responsible for glucose production in the terminal step of glycogenolysis and gluconeogenesis. Hence, it is the key enzyme in homeostatic regulation of blood glucose levels.</text>
</comment>
<evidence type="ECO:0000256" key="12">
    <source>
        <dbReference type="ARBA" id="ARBA00023180"/>
    </source>
</evidence>
<evidence type="ECO:0000256" key="4">
    <source>
        <dbReference type="ARBA" id="ARBA00009266"/>
    </source>
</evidence>
<evidence type="ECO:0000256" key="14">
    <source>
        <dbReference type="ARBA" id="ARBA00040687"/>
    </source>
</evidence>
<comment type="similarity">
    <text evidence="4">Belongs to the glucose-6-phosphatase family.</text>
</comment>
<dbReference type="InterPro" id="IPR000326">
    <property type="entry name" value="PAP2/HPO"/>
</dbReference>
<dbReference type="Ensembl" id="ENSDCDT00010054069.1">
    <property type="protein sequence ID" value="ENSDCDP00010043988.1"/>
    <property type="gene ID" value="ENSDCDG00010027240.1"/>
</dbReference>
<feature type="active site" description="Proton donor" evidence="16">
    <location>
        <position position="115"/>
    </location>
</feature>
<gene>
    <name evidence="20" type="primary">g6pc1b</name>
</gene>
<dbReference type="SUPFAM" id="SSF48317">
    <property type="entry name" value="Acid phosphatase/Vanadium-dependent haloperoxidase"/>
    <property type="match status" value="1"/>
</dbReference>
<organism evidence="20 21">
    <name type="scientific">Denticeps clupeoides</name>
    <name type="common">denticle herring</name>
    <dbReference type="NCBI Taxonomy" id="299321"/>
    <lineage>
        <taxon>Eukaryota</taxon>
        <taxon>Metazoa</taxon>
        <taxon>Chordata</taxon>
        <taxon>Craniata</taxon>
        <taxon>Vertebrata</taxon>
        <taxon>Euteleostomi</taxon>
        <taxon>Actinopterygii</taxon>
        <taxon>Neopterygii</taxon>
        <taxon>Teleostei</taxon>
        <taxon>Clupei</taxon>
        <taxon>Clupeiformes</taxon>
        <taxon>Denticipitoidei</taxon>
        <taxon>Denticipitidae</taxon>
        <taxon>Denticeps</taxon>
    </lineage>
</organism>
<reference evidence="20" key="3">
    <citation type="submission" date="2025-09" db="UniProtKB">
        <authorList>
            <consortium name="Ensembl"/>
        </authorList>
    </citation>
    <scope>IDENTIFICATION</scope>
</reference>
<evidence type="ECO:0000256" key="2">
    <source>
        <dbReference type="ARBA" id="ARBA00004477"/>
    </source>
</evidence>
<evidence type="ECO:0000256" key="3">
    <source>
        <dbReference type="ARBA" id="ARBA00004742"/>
    </source>
</evidence>
<keyword evidence="9" id="KW-0256">Endoplasmic reticulum</keyword>
<proteinExistence type="inferred from homology"/>
<sequence length="360" mass="40129">MDTIHRYGVSSTQYLQVHYPNMQDWFLFISAVADLRTTFLVFFPVWFHFQAATGVKLVWVAVVGDWLNLVCKWVLFGERPYWWVQETFFYGNSTVPQIKQFPMTCETGPGSPSGHAMGAAGVYHAMISSLASIILKCNGNGRQSWCIKAVLWALFWCIQISVCLSRVFIAAHFPHQVIAGVLAGVAVAKAFDRVIWIHGARFRSYVQTTLLLIIVALGLYVLLDAAAVDPLWSLAKARKWCARPEWVRLETTPFASLLRNTGTLFGLGLALNLPLVDQAATECGYVVRGVAPFRLACAGASLPLLHVLDSFRPQVHTQLLFYLLSFCKSATMPLATIGVVPYCVDRAFSVVRTLSKHPRK</sequence>
<feature type="binding site" evidence="17">
    <location>
        <position position="79"/>
    </location>
    <ligand>
        <name>substrate</name>
    </ligand>
</feature>
<keyword evidence="7 18" id="KW-0812">Transmembrane</keyword>
<feature type="domain" description="Phosphatidic acid phosphatase type 2/haloperoxidase" evidence="19">
    <location>
        <begin position="53"/>
        <end position="192"/>
    </location>
</feature>
<feature type="transmembrane region" description="Helical" evidence="18">
    <location>
        <begin position="204"/>
        <end position="223"/>
    </location>
</feature>
<comment type="subcellular location">
    <subcellularLocation>
        <location evidence="2">Endoplasmic reticulum membrane</location>
        <topology evidence="2">Multi-pass membrane protein</topology>
    </subcellularLocation>
</comment>
<keyword evidence="12" id="KW-0325">Glycoprotein</keyword>
<comment type="pathway">
    <text evidence="3">Carbohydrate biosynthesis; gluconeogenesis.</text>
</comment>
<keyword evidence="6" id="KW-0312">Gluconeogenesis</keyword>
<dbReference type="InterPro" id="IPR036938">
    <property type="entry name" value="PAP2/HPO_sf"/>
</dbReference>
<evidence type="ECO:0000256" key="8">
    <source>
        <dbReference type="ARBA" id="ARBA00022801"/>
    </source>
</evidence>
<dbReference type="CDD" id="cd03381">
    <property type="entry name" value="PAP2_glucose_6_phosphatase"/>
    <property type="match status" value="1"/>
</dbReference>
<dbReference type="PANTHER" id="PTHR12591">
    <property type="entry name" value="GLUCOSE-6-PHOSPHATASE"/>
    <property type="match status" value="1"/>
</dbReference>
<dbReference type="GeneTree" id="ENSGT00950000183150"/>
<comment type="catalytic activity">
    <reaction evidence="1">
        <text>D-glucose 6-phosphate + H2O = D-glucose + phosphate</text>
        <dbReference type="Rhea" id="RHEA:16689"/>
        <dbReference type="ChEBI" id="CHEBI:4167"/>
        <dbReference type="ChEBI" id="CHEBI:15377"/>
        <dbReference type="ChEBI" id="CHEBI:43474"/>
        <dbReference type="ChEBI" id="CHEBI:61548"/>
        <dbReference type="EC" id="3.1.3.9"/>
    </reaction>
</comment>
<evidence type="ECO:0000256" key="5">
    <source>
        <dbReference type="ARBA" id="ARBA00012634"/>
    </source>
</evidence>
<dbReference type="Gene3D" id="1.20.144.10">
    <property type="entry name" value="Phosphatidic acid phosphatase type 2/haloperoxidase"/>
    <property type="match status" value="1"/>
</dbReference>
<evidence type="ECO:0000256" key="13">
    <source>
        <dbReference type="ARBA" id="ARBA00037155"/>
    </source>
</evidence>
<keyword evidence="10 18" id="KW-1133">Transmembrane helix</keyword>
<feature type="transmembrane region" description="Helical" evidence="18">
    <location>
        <begin position="149"/>
        <end position="169"/>
    </location>
</feature>
<feature type="transmembrane region" description="Helical" evidence="18">
    <location>
        <begin position="25"/>
        <end position="45"/>
    </location>
</feature>
<dbReference type="GO" id="GO:0006094">
    <property type="term" value="P:gluconeogenesis"/>
    <property type="evidence" value="ECO:0007669"/>
    <property type="project" value="UniProtKB-KW"/>
</dbReference>
<dbReference type="AlphaFoldDB" id="A0AAY4DEZ4"/>
<evidence type="ECO:0000256" key="11">
    <source>
        <dbReference type="ARBA" id="ARBA00023136"/>
    </source>
</evidence>
<evidence type="ECO:0000313" key="20">
    <source>
        <dbReference type="Ensembl" id="ENSDCDP00010043988.1"/>
    </source>
</evidence>
<reference evidence="20 21" key="1">
    <citation type="submission" date="2020-06" db="EMBL/GenBank/DDBJ databases">
        <authorList>
            <consortium name="Wellcome Sanger Institute Data Sharing"/>
        </authorList>
    </citation>
    <scope>NUCLEOTIDE SEQUENCE [LARGE SCALE GENOMIC DNA]</scope>
</reference>
<reference evidence="20" key="2">
    <citation type="submission" date="2025-08" db="UniProtKB">
        <authorList>
            <consortium name="Ensembl"/>
        </authorList>
    </citation>
    <scope>IDENTIFICATION</scope>
</reference>
<name>A0AAY4DEZ4_9TELE</name>
<keyword evidence="8" id="KW-0378">Hydrolase</keyword>
<dbReference type="GO" id="GO:0005789">
    <property type="term" value="C:endoplasmic reticulum membrane"/>
    <property type="evidence" value="ECO:0007669"/>
    <property type="project" value="UniProtKB-SubCell"/>
</dbReference>
<dbReference type="EC" id="3.1.3.9" evidence="5"/>
<dbReference type="PANTHER" id="PTHR12591:SF3">
    <property type="entry name" value="GLUCOSE-6-PHOSPHATASE CATALYTIC SUBUNIT 1"/>
    <property type="match status" value="1"/>
</dbReference>
<feature type="transmembrane region" description="Helical" evidence="18">
    <location>
        <begin position="116"/>
        <end position="137"/>
    </location>
</feature>
<feature type="transmembrane region" description="Helical" evidence="18">
    <location>
        <begin position="175"/>
        <end position="192"/>
    </location>
</feature>
<evidence type="ECO:0000256" key="16">
    <source>
        <dbReference type="PIRSR" id="PIRSR000905-1"/>
    </source>
</evidence>
<evidence type="ECO:0000256" key="18">
    <source>
        <dbReference type="SAM" id="Phobius"/>
    </source>
</evidence>
<evidence type="ECO:0000313" key="21">
    <source>
        <dbReference type="Proteomes" id="UP000694580"/>
    </source>
</evidence>
<keyword evidence="11 18" id="KW-0472">Membrane</keyword>
<evidence type="ECO:0000256" key="17">
    <source>
        <dbReference type="PIRSR" id="PIRSR000905-2"/>
    </source>
</evidence>
<feature type="binding site" evidence="17">
    <location>
        <position position="166"/>
    </location>
    <ligand>
        <name>substrate</name>
    </ligand>
</feature>
<evidence type="ECO:0000256" key="9">
    <source>
        <dbReference type="ARBA" id="ARBA00022824"/>
    </source>
</evidence>
<dbReference type="SMART" id="SM00014">
    <property type="entry name" value="acidPPc"/>
    <property type="match status" value="1"/>
</dbReference>
<evidence type="ECO:0000256" key="7">
    <source>
        <dbReference type="ARBA" id="ARBA00022692"/>
    </source>
</evidence>
<protein>
    <recommendedName>
        <fullName evidence="14">Glucose-6-phosphatase catalytic subunit 1</fullName>
        <ecNumber evidence="5">3.1.3.9</ecNumber>
    </recommendedName>
    <alternativeName>
        <fullName evidence="15">Glucose-6-phosphatase</fullName>
    </alternativeName>
</protein>
<dbReference type="Proteomes" id="UP000694580">
    <property type="component" value="Chromosome 7"/>
</dbReference>